<proteinExistence type="predicted"/>
<evidence type="ECO:0000259" key="1">
    <source>
        <dbReference type="Pfam" id="PF17881"/>
    </source>
</evidence>
<reference evidence="2 3" key="1">
    <citation type="submission" date="2018-12" db="EMBL/GenBank/DDBJ databases">
        <authorList>
            <person name="Sun L."/>
            <person name="Chen Z."/>
        </authorList>
    </citation>
    <scope>NUCLEOTIDE SEQUENCE [LARGE SCALE GENOMIC DNA]</scope>
    <source>
        <strain evidence="2 3">DSM 15890</strain>
    </source>
</reference>
<dbReference type="InterPro" id="IPR041401">
    <property type="entry name" value="TseB-like_dom"/>
</dbReference>
<organism evidence="2 3">
    <name type="scientific">Paenibacillus anaericanus</name>
    <dbReference type="NCBI Taxonomy" id="170367"/>
    <lineage>
        <taxon>Bacteria</taxon>
        <taxon>Bacillati</taxon>
        <taxon>Bacillota</taxon>
        <taxon>Bacilli</taxon>
        <taxon>Bacillales</taxon>
        <taxon>Paenibacillaceae</taxon>
        <taxon>Paenibacillus</taxon>
    </lineage>
</organism>
<evidence type="ECO:0000313" key="3">
    <source>
        <dbReference type="Proteomes" id="UP000279446"/>
    </source>
</evidence>
<dbReference type="RefSeq" id="WP_127190814.1">
    <property type="nucleotide sequence ID" value="NZ_JAUSSS010000002.1"/>
</dbReference>
<accession>A0A433YCL8</accession>
<dbReference type="Proteomes" id="UP000279446">
    <property type="component" value="Unassembled WGS sequence"/>
</dbReference>
<dbReference type="OrthoDB" id="2678417at2"/>
<keyword evidence="3" id="KW-1185">Reference proteome</keyword>
<dbReference type="AlphaFoldDB" id="A0A433YCL8"/>
<dbReference type="Gene3D" id="3.10.450.40">
    <property type="match status" value="2"/>
</dbReference>
<dbReference type="EMBL" id="RZNY01000003">
    <property type="protein sequence ID" value="RUT47613.1"/>
    <property type="molecule type" value="Genomic_DNA"/>
</dbReference>
<evidence type="ECO:0000313" key="2">
    <source>
        <dbReference type="EMBL" id="RUT47613.1"/>
    </source>
</evidence>
<dbReference type="Pfam" id="PF17881">
    <property type="entry name" value="TseB"/>
    <property type="match status" value="1"/>
</dbReference>
<protein>
    <recommendedName>
        <fullName evidence="1">Cell wall elongation regulator TseB-like domain-containing protein</fullName>
    </recommendedName>
</protein>
<feature type="domain" description="Cell wall elongation regulator TseB-like" evidence="1">
    <location>
        <begin position="40"/>
        <end position="82"/>
    </location>
</feature>
<dbReference type="SUPFAM" id="SSF54403">
    <property type="entry name" value="Cystatin/monellin"/>
    <property type="match status" value="2"/>
</dbReference>
<name>A0A433YCL8_9BACL</name>
<gene>
    <name evidence="2" type="ORF">EJP82_04320</name>
</gene>
<sequence>MKKKTKWILISILTLLIVLFGLHRFYIYIQQDLWSGEQAAVVRAQQEAGISDVKKVYKSVWDEVCWVVEGKDESGQAVMVWIQEGKESRVVPLSEGTTEAQVKAIIHERFPEIDIVRLVPGIYNDQLVWQLFYKENAHHYYRFYNFSSGEPLSEVFTLPNR</sequence>
<comment type="caution">
    <text evidence="2">The sequence shown here is derived from an EMBL/GenBank/DDBJ whole genome shotgun (WGS) entry which is preliminary data.</text>
</comment>
<dbReference type="InterPro" id="IPR046350">
    <property type="entry name" value="Cystatin_sf"/>
</dbReference>